<organism evidence="4 5">
    <name type="scientific">Enterocloster clostridioformis</name>
    <dbReference type="NCBI Taxonomy" id="1531"/>
    <lineage>
        <taxon>Bacteria</taxon>
        <taxon>Bacillati</taxon>
        <taxon>Bacillota</taxon>
        <taxon>Clostridia</taxon>
        <taxon>Lachnospirales</taxon>
        <taxon>Lachnospiraceae</taxon>
        <taxon>Enterocloster</taxon>
    </lineage>
</organism>
<evidence type="ECO:0000256" key="2">
    <source>
        <dbReference type="ARBA" id="ARBA00022777"/>
    </source>
</evidence>
<dbReference type="Gene3D" id="3.30.200.120">
    <property type="match status" value="1"/>
</dbReference>
<keyword evidence="2" id="KW-0418">Kinase</keyword>
<dbReference type="Gene3D" id="1.10.1070.20">
    <property type="match status" value="1"/>
</dbReference>
<evidence type="ECO:0000313" key="5">
    <source>
        <dbReference type="Proteomes" id="UP000095512"/>
    </source>
</evidence>
<dbReference type="Pfam" id="PF07804">
    <property type="entry name" value="HipA_C"/>
    <property type="match status" value="1"/>
</dbReference>
<evidence type="ECO:0000313" key="4">
    <source>
        <dbReference type="EMBL" id="CUO01276.1"/>
    </source>
</evidence>
<sequence>MIDFTGCPVNKFKGYGGANGNKINIEYNGVSYMLKFPPVPSKNKAMSYTNSCISEYLACHIFESLGFTVQETLLGTYTDKRGKEKIVVACRDFTAGGKRLMEFAHLKNTCVDSEQSGYGTELSSILKAIEEQSLVEPQKLKDFFWDMFVADAFLGNFDRHNGNWGVLIDEQNKCADIAPIYDCGSCLYPQMDEIGMQKVLGDEKEIHQRVYLFPTSAILEQGKKIPYFDYISSLKNEDCNQALQRIADRIDMDRLYALVEEAPFITELQKDFYRIMLSERKAKILDYSMELFLGHEITQKERQDPYQLQLL</sequence>
<dbReference type="AlphaFoldDB" id="A0A174BNZ4"/>
<feature type="domain" description="HipA-like C-terminal" evidence="3">
    <location>
        <begin position="22"/>
        <end position="249"/>
    </location>
</feature>
<protein>
    <submittedName>
        <fullName evidence="4">HipA-like protein</fullName>
    </submittedName>
</protein>
<dbReference type="EMBL" id="CZAB01000002">
    <property type="protein sequence ID" value="CUO01276.1"/>
    <property type="molecule type" value="Genomic_DNA"/>
</dbReference>
<gene>
    <name evidence="4" type="ORF">ERS852480_00278</name>
</gene>
<evidence type="ECO:0000259" key="3">
    <source>
        <dbReference type="Pfam" id="PF07804"/>
    </source>
</evidence>
<dbReference type="RefSeq" id="WP_022201228.1">
    <property type="nucleotide sequence ID" value="NZ_CATYWZ010000012.1"/>
</dbReference>
<name>A0A174BNZ4_9FIRM</name>
<dbReference type="Proteomes" id="UP000095512">
    <property type="component" value="Unassembled WGS sequence"/>
</dbReference>
<evidence type="ECO:0000256" key="1">
    <source>
        <dbReference type="ARBA" id="ARBA00022679"/>
    </source>
</evidence>
<accession>A0A174BNZ4</accession>
<reference evidence="4 5" key="1">
    <citation type="submission" date="2015-09" db="EMBL/GenBank/DDBJ databases">
        <authorList>
            <consortium name="Pathogen Informatics"/>
        </authorList>
    </citation>
    <scope>NUCLEOTIDE SEQUENCE [LARGE SCALE GENOMIC DNA]</scope>
    <source>
        <strain evidence="4 5">2789STDY5834865</strain>
    </source>
</reference>
<dbReference type="GO" id="GO:0016301">
    <property type="term" value="F:kinase activity"/>
    <property type="evidence" value="ECO:0007669"/>
    <property type="project" value="UniProtKB-KW"/>
</dbReference>
<dbReference type="InterPro" id="IPR012893">
    <property type="entry name" value="HipA-like_C"/>
</dbReference>
<keyword evidence="1" id="KW-0808">Transferase</keyword>
<proteinExistence type="predicted"/>
<dbReference type="CDD" id="cd17792">
    <property type="entry name" value="CtkA"/>
    <property type="match status" value="1"/>
</dbReference>